<dbReference type="SUPFAM" id="SSF47459">
    <property type="entry name" value="HLH, helix-loop-helix DNA-binding domain"/>
    <property type="match status" value="1"/>
</dbReference>
<keyword evidence="4" id="KW-1185">Reference proteome</keyword>
<organism evidence="3 4">
    <name type="scientific">Kingdonia uniflora</name>
    <dbReference type="NCBI Taxonomy" id="39325"/>
    <lineage>
        <taxon>Eukaryota</taxon>
        <taxon>Viridiplantae</taxon>
        <taxon>Streptophyta</taxon>
        <taxon>Embryophyta</taxon>
        <taxon>Tracheophyta</taxon>
        <taxon>Spermatophyta</taxon>
        <taxon>Magnoliopsida</taxon>
        <taxon>Ranunculales</taxon>
        <taxon>Circaeasteraceae</taxon>
        <taxon>Kingdonia</taxon>
    </lineage>
</organism>
<dbReference type="GO" id="GO:0090575">
    <property type="term" value="C:RNA polymerase II transcription regulator complex"/>
    <property type="evidence" value="ECO:0007669"/>
    <property type="project" value="TreeGrafter"/>
</dbReference>
<dbReference type="GO" id="GO:0046983">
    <property type="term" value="F:protein dimerization activity"/>
    <property type="evidence" value="ECO:0007669"/>
    <property type="project" value="InterPro"/>
</dbReference>
<dbReference type="PANTHER" id="PTHR13935">
    <property type="entry name" value="ACHAETE-SCUTE TRANSCRIPTION FACTOR-RELATED"/>
    <property type="match status" value="1"/>
</dbReference>
<dbReference type="AlphaFoldDB" id="A0A7J7MR93"/>
<evidence type="ECO:0000256" key="1">
    <source>
        <dbReference type="ARBA" id="ARBA00023015"/>
    </source>
</evidence>
<keyword evidence="1" id="KW-0805">Transcription regulation</keyword>
<dbReference type="InterPro" id="IPR036638">
    <property type="entry name" value="HLH_DNA-bd_sf"/>
</dbReference>
<gene>
    <name evidence="3" type="ORF">GIB67_004302</name>
</gene>
<proteinExistence type="predicted"/>
<dbReference type="InterPro" id="IPR015660">
    <property type="entry name" value="MASH1/Ascl1a-like"/>
</dbReference>
<comment type="caution">
    <text evidence="3">The sequence shown here is derived from an EMBL/GenBank/DDBJ whole genome shotgun (WGS) entry which is preliminary data.</text>
</comment>
<dbReference type="GO" id="GO:0000977">
    <property type="term" value="F:RNA polymerase II transcription regulatory region sequence-specific DNA binding"/>
    <property type="evidence" value="ECO:0007669"/>
    <property type="project" value="TreeGrafter"/>
</dbReference>
<dbReference type="EMBL" id="JACGCM010001275">
    <property type="protein sequence ID" value="KAF6157364.1"/>
    <property type="molecule type" value="Genomic_DNA"/>
</dbReference>
<dbReference type="Proteomes" id="UP000541444">
    <property type="component" value="Unassembled WGS sequence"/>
</dbReference>
<accession>A0A7J7MR93</accession>
<keyword evidence="2" id="KW-0804">Transcription</keyword>
<protein>
    <recommendedName>
        <fullName evidence="5">BHLH transcription factor</fullName>
    </recommendedName>
</protein>
<evidence type="ECO:0000313" key="4">
    <source>
        <dbReference type="Proteomes" id="UP000541444"/>
    </source>
</evidence>
<evidence type="ECO:0000256" key="2">
    <source>
        <dbReference type="ARBA" id="ARBA00023163"/>
    </source>
</evidence>
<dbReference type="GO" id="GO:0000981">
    <property type="term" value="F:DNA-binding transcription factor activity, RNA polymerase II-specific"/>
    <property type="evidence" value="ECO:0007669"/>
    <property type="project" value="TreeGrafter"/>
</dbReference>
<evidence type="ECO:0000313" key="3">
    <source>
        <dbReference type="EMBL" id="KAF6157364.1"/>
    </source>
</evidence>
<dbReference type="PANTHER" id="PTHR13935:SF46">
    <property type="entry name" value="TRANSCRIPTION FACTOR BHLH167-RELATED"/>
    <property type="match status" value="1"/>
</dbReference>
<dbReference type="OrthoDB" id="1870484at2759"/>
<dbReference type="Gene3D" id="4.10.280.10">
    <property type="entry name" value="Helix-loop-helix DNA-binding domain"/>
    <property type="match status" value="1"/>
</dbReference>
<reference evidence="3 4" key="1">
    <citation type="journal article" date="2020" name="IScience">
        <title>Genome Sequencing of the Endangered Kingdonia uniflora (Circaeasteraceae, Ranunculales) Reveals Potential Mechanisms of Evolutionary Specialization.</title>
        <authorList>
            <person name="Sun Y."/>
            <person name="Deng T."/>
            <person name="Zhang A."/>
            <person name="Moore M.J."/>
            <person name="Landis J.B."/>
            <person name="Lin N."/>
            <person name="Zhang H."/>
            <person name="Zhang X."/>
            <person name="Huang J."/>
            <person name="Zhang X."/>
            <person name="Sun H."/>
            <person name="Wang H."/>
        </authorList>
    </citation>
    <scope>NUCLEOTIDE SEQUENCE [LARGE SCALE GENOMIC DNA]</scope>
    <source>
        <strain evidence="3">TB1705</strain>
        <tissue evidence="3">Leaf</tissue>
    </source>
</reference>
<evidence type="ECO:0008006" key="5">
    <source>
        <dbReference type="Google" id="ProtNLM"/>
    </source>
</evidence>
<name>A0A7J7MR93_9MAGN</name>
<sequence>MKNNSYNSDSTKLDRKTIEENRRILMKSLCFKLSSVIAKDNDHHCHDSSKYQEGLSLINQLDQAVDYINMLHGRIEKLKRKNQLVKGIEGTSSNVPIVSNALTGLRLPVLELREMGSTLEVILINGVSENLLFYRVISVLEEEGAEVGNASFSIVGDKVFHTFHSQVIKSSVEVEMLRRRLNELVY</sequence>